<name>A0A3M7SRA3_BRAPC</name>
<protein>
    <submittedName>
        <fullName evidence="1">Uncharacterized protein</fullName>
    </submittedName>
</protein>
<organism evidence="1 2">
    <name type="scientific">Brachionus plicatilis</name>
    <name type="common">Marine rotifer</name>
    <name type="synonym">Brachionus muelleri</name>
    <dbReference type="NCBI Taxonomy" id="10195"/>
    <lineage>
        <taxon>Eukaryota</taxon>
        <taxon>Metazoa</taxon>
        <taxon>Spiralia</taxon>
        <taxon>Gnathifera</taxon>
        <taxon>Rotifera</taxon>
        <taxon>Eurotatoria</taxon>
        <taxon>Monogononta</taxon>
        <taxon>Pseudotrocha</taxon>
        <taxon>Ploima</taxon>
        <taxon>Brachionidae</taxon>
        <taxon>Brachionus</taxon>
    </lineage>
</organism>
<dbReference type="Proteomes" id="UP000276133">
    <property type="component" value="Unassembled WGS sequence"/>
</dbReference>
<evidence type="ECO:0000313" key="2">
    <source>
        <dbReference type="Proteomes" id="UP000276133"/>
    </source>
</evidence>
<accession>A0A3M7SRA3</accession>
<proteinExistence type="predicted"/>
<dbReference type="AlphaFoldDB" id="A0A3M7SRA3"/>
<sequence>MTQSCPNISLTQFKKSIRDCYLMMHDVGGIFSLLLQRSLISSTSILNHCSSSMVYDYLYEFLFSDRIYTADISFINAAFNYVHIKIITRGTPSNIVHHEAFNKLKLLTVSNRLFELSERYVGTGLSHSIPLVVRLGENKEGFESRYIEYPTPFNFIFIFLGCLSNKSRIYKRDVRCINSITEKELIQLIAIFAKIFFRETINSELRKSMNSFLGIIIFIINFAKFKHDRLILKSFHVFYNVISSLDTFCDMNTKS</sequence>
<gene>
    <name evidence="1" type="ORF">BpHYR1_035454</name>
</gene>
<comment type="caution">
    <text evidence="1">The sequence shown here is derived from an EMBL/GenBank/DDBJ whole genome shotgun (WGS) entry which is preliminary data.</text>
</comment>
<reference evidence="1 2" key="1">
    <citation type="journal article" date="2018" name="Sci. Rep.">
        <title>Genomic signatures of local adaptation to the degree of environmental predictability in rotifers.</title>
        <authorList>
            <person name="Franch-Gras L."/>
            <person name="Hahn C."/>
            <person name="Garcia-Roger E.M."/>
            <person name="Carmona M.J."/>
            <person name="Serra M."/>
            <person name="Gomez A."/>
        </authorList>
    </citation>
    <scope>NUCLEOTIDE SEQUENCE [LARGE SCALE GENOMIC DNA]</scope>
    <source>
        <strain evidence="1">HYR1</strain>
    </source>
</reference>
<dbReference type="EMBL" id="REGN01000886">
    <property type="protein sequence ID" value="RNA38364.1"/>
    <property type="molecule type" value="Genomic_DNA"/>
</dbReference>
<keyword evidence="2" id="KW-1185">Reference proteome</keyword>
<evidence type="ECO:0000313" key="1">
    <source>
        <dbReference type="EMBL" id="RNA38364.1"/>
    </source>
</evidence>